<reference evidence="3 4" key="1">
    <citation type="journal article" date="2015" name="Microbiome">
        <title>Genomic resolution of linkages in carbon, nitrogen, and sulfur cycling among widespread estuary sediment bacteria.</title>
        <authorList>
            <person name="Baker B.J."/>
            <person name="Lazar C.S."/>
            <person name="Teske A.P."/>
            <person name="Dick G.J."/>
        </authorList>
    </citation>
    <scope>NUCLEOTIDE SEQUENCE [LARGE SCALE GENOMIC DNA]</scope>
    <source>
        <strain evidence="3">DG_24</strain>
    </source>
</reference>
<dbReference type="GO" id="GO:0046872">
    <property type="term" value="F:metal ion binding"/>
    <property type="evidence" value="ECO:0007669"/>
    <property type="project" value="InterPro"/>
</dbReference>
<sequence length="714" mass="78567">MMAQGGRLIVMAMVGCAAGIFLLGGLYPASSYVTENVFLIVIDGVRNTEAFDDTTHTNIPHLWNDLRPLGTIYSNFYNTGTTITTGAHLAMLSGVRSGLPHCIARGDDPLAFECYRKELGIPQEQIWLFDNNPDGFIGMDYSTHPAYGEEYASSSYHAYPRSDMHVARALAQAMDQYHPSLVLVNLFEVDRMGHQENWEGYLEAIRRADAIVYRIWKKIQADTTFNPAFRDTTYRDKTTLIVTTDHGRRDDMHGGFKNHSMRDRGCRDLMFLAVGPDIKADTVIETRGDQIDIGSTIAELLGFSLPLAQGRVLDEMLIVPPGKDESNGEVESRAVSSGWHPGPNRSLMDEVRVTDTDAMSRDPSIAASDEGLHLVWAERDTGLVSDGWDIRYALSTDAGSTWVEEDAPFVRKGEDTPHTPDIAADPLLGAFAVTTAYTFRPDKPGADSTFVWGVVGRARYGGGGWSPTVVPTKPKLMMIHGEPAVAVSGEQIEVLSAASYFQMAAASRESLGVGWRRRRVQTWGGRLRECPEVAIADTVRHALFVARSPGHGVPWYARRIAATGTVDTFLTAGEGVIHGAGLAVAGDRVIAVWGDDRQGHWEVYWRRSTDSGISWPEQAVSLSESGVGAWLPDVEASGDSIWVVWEDYRDGNAEIYAKQSTDAGLTWSEDTRVTAAGGFSVHPRVTHRDGDAYVVWQDDRDGNWEIYSARIAFP</sequence>
<gene>
    <name evidence="3" type="ORF">AMJ39_04450</name>
</gene>
<accession>A0A0S7WTM3</accession>
<dbReference type="SUPFAM" id="SSF50939">
    <property type="entry name" value="Sialidases"/>
    <property type="match status" value="1"/>
</dbReference>
<comment type="caution">
    <text evidence="3">The sequence shown here is derived from an EMBL/GenBank/DDBJ whole genome shotgun (WGS) entry which is preliminary data.</text>
</comment>
<dbReference type="Gene3D" id="2.120.10.10">
    <property type="match status" value="1"/>
</dbReference>
<protein>
    <recommendedName>
        <fullName evidence="2">Metalloenzyme domain-containing protein</fullName>
    </recommendedName>
</protein>
<dbReference type="SUPFAM" id="SSF53649">
    <property type="entry name" value="Alkaline phosphatase-like"/>
    <property type="match status" value="1"/>
</dbReference>
<organism evidence="3 4">
    <name type="scientific">candidate division TA06 bacterium DG_24</name>
    <dbReference type="NCBI Taxonomy" id="1703770"/>
    <lineage>
        <taxon>Bacteria</taxon>
        <taxon>Bacteria division TA06</taxon>
    </lineage>
</organism>
<name>A0A0S7WTM3_UNCT6</name>
<dbReference type="GO" id="GO:0003824">
    <property type="term" value="F:catalytic activity"/>
    <property type="evidence" value="ECO:0007669"/>
    <property type="project" value="InterPro"/>
</dbReference>
<evidence type="ECO:0000313" key="4">
    <source>
        <dbReference type="Proteomes" id="UP000052008"/>
    </source>
</evidence>
<evidence type="ECO:0000256" key="1">
    <source>
        <dbReference type="SAM" id="MobiDB-lite"/>
    </source>
</evidence>
<dbReference type="STRING" id="1703770.AMJ39_04450"/>
<evidence type="ECO:0000313" key="3">
    <source>
        <dbReference type="EMBL" id="KPJ53536.1"/>
    </source>
</evidence>
<dbReference type="InterPro" id="IPR017850">
    <property type="entry name" value="Alkaline_phosphatase_core_sf"/>
</dbReference>
<dbReference type="InterPro" id="IPR036278">
    <property type="entry name" value="Sialidase_sf"/>
</dbReference>
<dbReference type="Gene3D" id="3.40.720.10">
    <property type="entry name" value="Alkaline Phosphatase, subunit A"/>
    <property type="match status" value="1"/>
</dbReference>
<proteinExistence type="predicted"/>
<feature type="domain" description="Metalloenzyme" evidence="2">
    <location>
        <begin position="161"/>
        <end position="304"/>
    </location>
</feature>
<dbReference type="InterPro" id="IPR006124">
    <property type="entry name" value="Metalloenzyme"/>
</dbReference>
<dbReference type="AlphaFoldDB" id="A0A0S7WTM3"/>
<evidence type="ECO:0000259" key="2">
    <source>
        <dbReference type="Pfam" id="PF01676"/>
    </source>
</evidence>
<feature type="region of interest" description="Disordered" evidence="1">
    <location>
        <begin position="323"/>
        <end position="347"/>
    </location>
</feature>
<dbReference type="EMBL" id="LIZS01000017">
    <property type="protein sequence ID" value="KPJ53536.1"/>
    <property type="molecule type" value="Genomic_DNA"/>
</dbReference>
<dbReference type="CDD" id="cd15482">
    <property type="entry name" value="Sialidase_non-viral"/>
    <property type="match status" value="1"/>
</dbReference>
<dbReference type="Proteomes" id="UP000052008">
    <property type="component" value="Unassembled WGS sequence"/>
</dbReference>
<feature type="compositionally biased region" description="Basic and acidic residues" evidence="1">
    <location>
        <begin position="323"/>
        <end position="332"/>
    </location>
</feature>
<dbReference type="Pfam" id="PF01676">
    <property type="entry name" value="Metalloenzyme"/>
    <property type="match status" value="1"/>
</dbReference>